<proteinExistence type="predicted"/>
<keyword evidence="3" id="KW-1185">Reference proteome</keyword>
<dbReference type="RefSeq" id="WP_120468034.1">
    <property type="nucleotide sequence ID" value="NZ_RAYQ01000005.1"/>
</dbReference>
<dbReference type="AlphaFoldDB" id="A0A3A9AYT6"/>
<gene>
    <name evidence="2" type="ORF">D7V94_06605</name>
</gene>
<sequence length="371" mass="42894">MKQIVIFGAKSIALGACLAIKRLYPEYEVTGFMVSSLSGNENSLCGLPVKEINCFKDKNIWILIATPEDIQGEIERMLKGKGFQNIICLDSGKESALMGRYFESIGKFLPLKGKIPPAAAENDSLADKRMALKQACGFPESIEIYMAKFHKDKPLKNDYRIPDRVYPIQVGAALTDKKISVITDDTGENISSKNVNYCELTALYWMWKNRLQEEKGRPYLGLFHYRRFLDLGDEELLCMEKEDVDVVLPYPTVHEPDISEHHSRYLAESDWEAMLKALEELQPAYARDFPDILKQPYLYNYNIIIAKREILRDYCKWLFPILERTEELSAPKGWERADRYIGYLGENLLTLYFLYNAEKWKIRHAGRKMLI</sequence>
<protein>
    <submittedName>
        <fullName evidence="2">DUF4422 domain-containing protein</fullName>
    </submittedName>
</protein>
<evidence type="ECO:0000313" key="3">
    <source>
        <dbReference type="Proteomes" id="UP000280696"/>
    </source>
</evidence>
<reference evidence="2 3" key="1">
    <citation type="submission" date="2018-09" db="EMBL/GenBank/DDBJ databases">
        <title>Murine metabolic-syndrome-specific gut microbial biobank.</title>
        <authorList>
            <person name="Liu C."/>
        </authorList>
    </citation>
    <scope>NUCLEOTIDE SEQUENCE [LARGE SCALE GENOMIC DNA]</scope>
    <source>
        <strain evidence="2 3">0.1xD8-82</strain>
    </source>
</reference>
<dbReference type="Pfam" id="PF14393">
    <property type="entry name" value="DUF4422"/>
    <property type="match status" value="1"/>
</dbReference>
<name>A0A3A9AYT6_9FIRM</name>
<organism evidence="2 3">
    <name type="scientific">Parablautia intestinalis</name>
    <dbReference type="NCBI Taxonomy" id="2320100"/>
    <lineage>
        <taxon>Bacteria</taxon>
        <taxon>Bacillati</taxon>
        <taxon>Bacillota</taxon>
        <taxon>Clostridia</taxon>
        <taxon>Lachnospirales</taxon>
        <taxon>Lachnospiraceae</taxon>
        <taxon>Parablautia</taxon>
    </lineage>
</organism>
<dbReference type="Proteomes" id="UP000280696">
    <property type="component" value="Unassembled WGS sequence"/>
</dbReference>
<feature type="domain" description="DUF4422" evidence="1">
    <location>
        <begin position="149"/>
        <end position="354"/>
    </location>
</feature>
<dbReference type="OrthoDB" id="9798746at2"/>
<evidence type="ECO:0000313" key="2">
    <source>
        <dbReference type="EMBL" id="RKI92346.1"/>
    </source>
</evidence>
<evidence type="ECO:0000259" key="1">
    <source>
        <dbReference type="Pfam" id="PF14393"/>
    </source>
</evidence>
<dbReference type="EMBL" id="RAYQ01000005">
    <property type="protein sequence ID" value="RKI92346.1"/>
    <property type="molecule type" value="Genomic_DNA"/>
</dbReference>
<comment type="caution">
    <text evidence="2">The sequence shown here is derived from an EMBL/GenBank/DDBJ whole genome shotgun (WGS) entry which is preliminary data.</text>
</comment>
<dbReference type="InterPro" id="IPR025536">
    <property type="entry name" value="DUF4422"/>
</dbReference>
<accession>A0A3A9AYT6</accession>